<dbReference type="SMART" id="SM01027">
    <property type="entry name" value="Beta-Casp"/>
    <property type="match status" value="1"/>
</dbReference>
<dbReference type="CDD" id="cd16292">
    <property type="entry name" value="CPSF3-like_MBL-fold"/>
    <property type="match status" value="1"/>
</dbReference>
<proteinExistence type="predicted"/>
<dbReference type="InterPro" id="IPR001279">
    <property type="entry name" value="Metallo-B-lactamas"/>
</dbReference>
<dbReference type="EMBL" id="JAPWTJ010000317">
    <property type="protein sequence ID" value="KAJ8979748.1"/>
    <property type="molecule type" value="Genomic_DNA"/>
</dbReference>
<dbReference type="SUPFAM" id="SSF56281">
    <property type="entry name" value="Metallo-hydrolase/oxidoreductase"/>
    <property type="match status" value="1"/>
</dbReference>
<dbReference type="Gene3D" id="3.60.15.10">
    <property type="entry name" value="Ribonuclease Z/Hydroxyacylglutathione hydrolase-like"/>
    <property type="match status" value="1"/>
</dbReference>
<dbReference type="InterPro" id="IPR036866">
    <property type="entry name" value="RibonucZ/Hydroxyglut_hydro"/>
</dbReference>
<keyword evidence="1" id="KW-0378">Hydrolase</keyword>
<comment type="caution">
    <text evidence="3">The sequence shown here is derived from an EMBL/GenBank/DDBJ whole genome shotgun (WGS) entry which is preliminary data.</text>
</comment>
<dbReference type="PANTHER" id="PTHR11203">
    <property type="entry name" value="CLEAVAGE AND POLYADENYLATION SPECIFICITY FACTOR FAMILY MEMBER"/>
    <property type="match status" value="1"/>
</dbReference>
<evidence type="ECO:0000313" key="4">
    <source>
        <dbReference type="Proteomes" id="UP001162164"/>
    </source>
</evidence>
<gene>
    <name evidence="3" type="ORF">NQ317_004735</name>
</gene>
<dbReference type="Gene3D" id="3.40.50.10890">
    <property type="match status" value="1"/>
</dbReference>
<protein>
    <recommendedName>
        <fullName evidence="2">Beta-Casp domain-containing protein</fullName>
    </recommendedName>
</protein>
<organism evidence="3 4">
    <name type="scientific">Molorchus minor</name>
    <dbReference type="NCBI Taxonomy" id="1323400"/>
    <lineage>
        <taxon>Eukaryota</taxon>
        <taxon>Metazoa</taxon>
        <taxon>Ecdysozoa</taxon>
        <taxon>Arthropoda</taxon>
        <taxon>Hexapoda</taxon>
        <taxon>Insecta</taxon>
        <taxon>Pterygota</taxon>
        <taxon>Neoptera</taxon>
        <taxon>Endopterygota</taxon>
        <taxon>Coleoptera</taxon>
        <taxon>Polyphaga</taxon>
        <taxon>Cucujiformia</taxon>
        <taxon>Chrysomeloidea</taxon>
        <taxon>Cerambycidae</taxon>
        <taxon>Lamiinae</taxon>
        <taxon>Monochamini</taxon>
        <taxon>Molorchus</taxon>
    </lineage>
</organism>
<evidence type="ECO:0000313" key="3">
    <source>
        <dbReference type="EMBL" id="KAJ8979748.1"/>
    </source>
</evidence>
<feature type="domain" description="Beta-Casp" evidence="2">
    <location>
        <begin position="228"/>
        <end position="313"/>
    </location>
</feature>
<keyword evidence="4" id="KW-1185">Reference proteome</keyword>
<dbReference type="Pfam" id="PF10996">
    <property type="entry name" value="Beta-Casp"/>
    <property type="match status" value="1"/>
</dbReference>
<dbReference type="Proteomes" id="UP001162164">
    <property type="component" value="Unassembled WGS sequence"/>
</dbReference>
<evidence type="ECO:0000259" key="2">
    <source>
        <dbReference type="SMART" id="SM01027"/>
    </source>
</evidence>
<sequence>MSNKRKADTQVPAEESDQLIIRPLGAGQEVGRSCIMLEFKGKKIMVSLDCGIHPGLSGMDALPFVDLIEADEIDLLLISHFHLDHCGALPWFLLKTSFKGRCFMTHATKAIYRWLLSDYIKVSNIATEQMLYTEADLEASMDKIETINFHEEKEILGIKFWAYNAGHVLGAAMFMIEIAGVKPTRSPPMVHIFMKKREDRESRFTSLVHDIVNRGGRCLIPVFALGRAQELLLILDEYWSQHPELHDVPIYYASSLAKKCMAVYQTYINAMNDKIKRQIAINNPFVFRHISNLKPTVGYNADLKQIDQLGRSQL</sequence>
<dbReference type="PANTHER" id="PTHR11203:SF11">
    <property type="entry name" value="CLEAVAGE AND POLYADENYLATION SPECIFICITY FACTOR SUBUNIT 3"/>
    <property type="match status" value="1"/>
</dbReference>
<dbReference type="InterPro" id="IPR022712">
    <property type="entry name" value="Beta_Casp"/>
</dbReference>
<accession>A0ABQ9JQ66</accession>
<name>A0ABQ9JQ66_9CUCU</name>
<dbReference type="InterPro" id="IPR050698">
    <property type="entry name" value="MBL"/>
</dbReference>
<reference evidence="3" key="1">
    <citation type="journal article" date="2023" name="Insect Mol. Biol.">
        <title>Genome sequencing provides insights into the evolution of gene families encoding plant cell wall-degrading enzymes in longhorned beetles.</title>
        <authorList>
            <person name="Shin N.R."/>
            <person name="Okamura Y."/>
            <person name="Kirsch R."/>
            <person name="Pauchet Y."/>
        </authorList>
    </citation>
    <scope>NUCLEOTIDE SEQUENCE</scope>
    <source>
        <strain evidence="3">MMC_N1</strain>
    </source>
</reference>
<dbReference type="Pfam" id="PF16661">
    <property type="entry name" value="Lactamase_B_6"/>
    <property type="match status" value="1"/>
</dbReference>
<evidence type="ECO:0000256" key="1">
    <source>
        <dbReference type="ARBA" id="ARBA00022801"/>
    </source>
</evidence>